<keyword evidence="3" id="KW-1185">Reference proteome</keyword>
<feature type="region of interest" description="Disordered" evidence="1">
    <location>
        <begin position="303"/>
        <end position="326"/>
    </location>
</feature>
<feature type="compositionally biased region" description="Low complexity" evidence="1">
    <location>
        <begin position="451"/>
        <end position="464"/>
    </location>
</feature>
<evidence type="ECO:0000256" key="1">
    <source>
        <dbReference type="SAM" id="MobiDB-lite"/>
    </source>
</evidence>
<feature type="compositionally biased region" description="Polar residues" evidence="1">
    <location>
        <begin position="872"/>
        <end position="891"/>
    </location>
</feature>
<feature type="compositionally biased region" description="Low complexity" evidence="1">
    <location>
        <begin position="835"/>
        <end position="854"/>
    </location>
</feature>
<dbReference type="OrthoDB" id="5573856at2759"/>
<feature type="compositionally biased region" description="Polar residues" evidence="1">
    <location>
        <begin position="355"/>
        <end position="370"/>
    </location>
</feature>
<feature type="compositionally biased region" description="Basic and acidic residues" evidence="1">
    <location>
        <begin position="708"/>
        <end position="717"/>
    </location>
</feature>
<feature type="compositionally biased region" description="Low complexity" evidence="1">
    <location>
        <begin position="276"/>
        <end position="288"/>
    </location>
</feature>
<accession>A0A9W8CS39</accession>
<feature type="region of interest" description="Disordered" evidence="1">
    <location>
        <begin position="451"/>
        <end position="483"/>
    </location>
</feature>
<feature type="region of interest" description="Disordered" evidence="1">
    <location>
        <begin position="1005"/>
        <end position="1171"/>
    </location>
</feature>
<evidence type="ECO:0000313" key="3">
    <source>
        <dbReference type="Proteomes" id="UP001149813"/>
    </source>
</evidence>
<comment type="caution">
    <text evidence="2">The sequence shown here is derived from an EMBL/GenBank/DDBJ whole genome shotgun (WGS) entry which is preliminary data.</text>
</comment>
<feature type="compositionally biased region" description="Acidic residues" evidence="1">
    <location>
        <begin position="1012"/>
        <end position="1031"/>
    </location>
</feature>
<feature type="region of interest" description="Disordered" evidence="1">
    <location>
        <begin position="693"/>
        <end position="766"/>
    </location>
</feature>
<gene>
    <name evidence="2" type="ORF">LPJ53_003764</name>
</gene>
<feature type="region of interest" description="Disordered" evidence="1">
    <location>
        <begin position="934"/>
        <end position="962"/>
    </location>
</feature>
<dbReference type="AlphaFoldDB" id="A0A9W8CS39"/>
<sequence>MLGRMSHDGVTTAMHAAVPQMSSEYMHQPGYNNASGGEQNVPMWHHDSSLMPATQLHPITEHPEPSGTGNEQQQQQQAGKVRRNIFSGFRRVAKAVKTAAVATSRSEVFRKESIDQLYQPPVIMSTRTDQPQPQSQPQFALYPGVRASPTNAAGNWTNDHSESIAYSPRRTTMPAVASTDDHVPRVLPISQPGPRQRSLTQQAPVSPIARIYSEGTGPSRSIDFQRNTNSLEPAASSAMLGSGLPYSRPSDPPARISPLASALSPSRFLQRRSPDASHSSINSSASTGSMQAYHLGAMNRSYDLSQSRRQPATPHTARSADAIPRMTSPVTTATALAKPTVPVLDIYPKRDRSMTLPSEPSNTYRQTNVGSSLAPPPLPPRSAPRLRSYSGMPPSTRNTQVPLALTLGPEKIELSISGSPLFKPQADEGRVHSAGEFIHEQAVQNMSLADISRDPSSSSGGSDDQLMLQLPPPAAASDQPADKAEVMVDAPQYVSMMINSDKLKNYLKQVSDGEQAAEYESMIRTMEAHEKTKSSGRNRQSVILDSALEKSEIPAANNDSGVQVDDSQPTGLGGMVLASQDTYAIGDSIESEHDGSMERIDDSKHMAAVRETGSTTPLSASTSRFSLPVVSNSSSNGGMAEPASIVGSPPSPFSFSHSRYSLINQDGSLNLASFQFDQLDGYQKRLSGSMGSLGATANAPGSSLPQRSESKITDRLTRRANNGDGGWFRSTLALSSSENHRERSTSPPPLVPARSPHLPFSSSAGDRLEMYVPDNNAVRQSKLMRKARKPSSFALSTGSGGSGELPAMMGSAGVPLGVFNFSMSMDGQQARQQARVSESSYSGGERSNSSRRPSQTLYPSFSVNPVNRRPSDNTSIASQHSLYRPNNSSRTHLFADKPAQRLMHLGDISPFDMVYRSSVGSMSLEQALTLVEGTTDPTNNQQQQQQSRMSRHRRLHKRSASALNANELDDIMIQTAEMCHSIQTAIKMQRASESGLGRWIQAAFGEPQKPVEEEEEEEEEDEHGDDNEDETERPSLEIQGVPLVVETEHHSPATTSGPLVTEIEHLSLETVAEPQDVPQIADDPESVQDLRIQQPMASSTSEAPDHPDHDSDDNGGYASSSSSSESSLDIWPGSQTHRQHLGGDTNSVTSSDESIDISDPVQTSLPPSPCK</sequence>
<feature type="region of interest" description="Disordered" evidence="1">
    <location>
        <begin position="348"/>
        <end position="399"/>
    </location>
</feature>
<reference evidence="2" key="1">
    <citation type="submission" date="2022-07" db="EMBL/GenBank/DDBJ databases">
        <title>Phylogenomic reconstructions and comparative analyses of Kickxellomycotina fungi.</title>
        <authorList>
            <person name="Reynolds N.K."/>
            <person name="Stajich J.E."/>
            <person name="Barry K."/>
            <person name="Grigoriev I.V."/>
            <person name="Crous P."/>
            <person name="Smith M.E."/>
        </authorList>
    </citation>
    <scope>NUCLEOTIDE SEQUENCE</scope>
    <source>
        <strain evidence="2">NBRC 32514</strain>
    </source>
</reference>
<feature type="compositionally biased region" description="Basic residues" evidence="1">
    <location>
        <begin position="949"/>
        <end position="959"/>
    </location>
</feature>
<dbReference type="Proteomes" id="UP001149813">
    <property type="component" value="Unassembled WGS sequence"/>
</dbReference>
<feature type="region of interest" description="Disordered" evidence="1">
    <location>
        <begin position="57"/>
        <end position="80"/>
    </location>
</feature>
<proteinExistence type="predicted"/>
<name>A0A9W8CS39_9FUNG</name>
<evidence type="ECO:0000313" key="2">
    <source>
        <dbReference type="EMBL" id="KAJ1721753.1"/>
    </source>
</evidence>
<feature type="compositionally biased region" description="Polar residues" evidence="1">
    <location>
        <begin position="855"/>
        <end position="865"/>
    </location>
</feature>
<protein>
    <submittedName>
        <fullName evidence="2">Uncharacterized protein</fullName>
    </submittedName>
</protein>
<feature type="region of interest" description="Disordered" evidence="1">
    <location>
        <begin position="242"/>
        <end position="288"/>
    </location>
</feature>
<dbReference type="EMBL" id="JANBOJ010000151">
    <property type="protein sequence ID" value="KAJ1721753.1"/>
    <property type="molecule type" value="Genomic_DNA"/>
</dbReference>
<organism evidence="2 3">
    <name type="scientific">Coemansia erecta</name>
    <dbReference type="NCBI Taxonomy" id="147472"/>
    <lineage>
        <taxon>Eukaryota</taxon>
        <taxon>Fungi</taxon>
        <taxon>Fungi incertae sedis</taxon>
        <taxon>Zoopagomycota</taxon>
        <taxon>Kickxellomycotina</taxon>
        <taxon>Kickxellomycetes</taxon>
        <taxon>Kickxellales</taxon>
        <taxon>Kickxellaceae</taxon>
        <taxon>Coemansia</taxon>
    </lineage>
</organism>
<feature type="region of interest" description="Disordered" evidence="1">
    <location>
        <begin position="829"/>
        <end position="891"/>
    </location>
</feature>